<organism evidence="2 3">
    <name type="scientific">Petromyces alliaceus</name>
    <name type="common">Aspergillus alliaceus</name>
    <dbReference type="NCBI Taxonomy" id="209559"/>
    <lineage>
        <taxon>Eukaryota</taxon>
        <taxon>Fungi</taxon>
        <taxon>Dikarya</taxon>
        <taxon>Ascomycota</taxon>
        <taxon>Pezizomycotina</taxon>
        <taxon>Eurotiomycetes</taxon>
        <taxon>Eurotiomycetidae</taxon>
        <taxon>Eurotiales</taxon>
        <taxon>Aspergillaceae</taxon>
        <taxon>Aspergillus</taxon>
        <taxon>Aspergillus subgen. Circumdati</taxon>
    </lineage>
</organism>
<accession>A0A8H6A3D4</accession>
<keyword evidence="1" id="KW-0812">Transmembrane</keyword>
<proteinExistence type="predicted"/>
<keyword evidence="1" id="KW-1133">Transmembrane helix</keyword>
<dbReference type="Proteomes" id="UP000541154">
    <property type="component" value="Unassembled WGS sequence"/>
</dbReference>
<feature type="transmembrane region" description="Helical" evidence="1">
    <location>
        <begin position="35"/>
        <end position="58"/>
    </location>
</feature>
<dbReference type="EMBL" id="SPNV01000149">
    <property type="protein sequence ID" value="KAF5859881.1"/>
    <property type="molecule type" value="Genomic_DNA"/>
</dbReference>
<feature type="transmembrane region" description="Helical" evidence="1">
    <location>
        <begin position="64"/>
        <end position="84"/>
    </location>
</feature>
<sequence length="242" mass="26639">MDLQTAHSVPGEAPARAGGTPFAPRTMMLMASTSVGDTVIEITHVILVLVGVGVGFAVGGPAGLAGTLTIAGGAYISRLIATAVKHRVISRSTRKMKIYITEQDLYIHDVLTEKLQREVNKTPPEPLEDKDTHKNIREQLAKVYASLSQGSLSKIRKKFRAFRRFDSNDYTEKFGEGLASKFTTEIPTNNVILVIKEAATKRLINEHLPAEIEKVENRMCRLNEEPERAFMNLAGLPLGEQN</sequence>
<reference evidence="2 3" key="1">
    <citation type="submission" date="2019-04" db="EMBL/GenBank/DDBJ databases">
        <title>Aspergillus burnettii sp. nov., novel species from soil in southeast Queensland.</title>
        <authorList>
            <person name="Gilchrist C.L.M."/>
            <person name="Pitt J.I."/>
            <person name="Lange L."/>
            <person name="Lacey H.J."/>
            <person name="Vuong D."/>
            <person name="Midgley D.J."/>
            <person name="Greenfield P."/>
            <person name="Bradbury M."/>
            <person name="Lacey E."/>
            <person name="Busk P.K."/>
            <person name="Pilgaard B."/>
            <person name="Chooi Y.H."/>
            <person name="Piggott A.M."/>
        </authorList>
    </citation>
    <scope>NUCLEOTIDE SEQUENCE [LARGE SCALE GENOMIC DNA]</scope>
    <source>
        <strain evidence="2 3">FRR 5400</strain>
    </source>
</reference>
<evidence type="ECO:0000313" key="2">
    <source>
        <dbReference type="EMBL" id="KAF5859881.1"/>
    </source>
</evidence>
<evidence type="ECO:0000313" key="3">
    <source>
        <dbReference type="Proteomes" id="UP000541154"/>
    </source>
</evidence>
<gene>
    <name evidence="2" type="ORF">ETB97_002240</name>
</gene>
<comment type="caution">
    <text evidence="2">The sequence shown here is derived from an EMBL/GenBank/DDBJ whole genome shotgun (WGS) entry which is preliminary data.</text>
</comment>
<keyword evidence="3" id="KW-1185">Reference proteome</keyword>
<dbReference type="AlphaFoldDB" id="A0A8H6A3D4"/>
<name>A0A8H6A3D4_PETAA</name>
<keyword evidence="1" id="KW-0472">Membrane</keyword>
<evidence type="ECO:0000256" key="1">
    <source>
        <dbReference type="SAM" id="Phobius"/>
    </source>
</evidence>
<protein>
    <submittedName>
        <fullName evidence="2">Uncharacterized protein</fullName>
    </submittedName>
</protein>